<comment type="catalytic activity">
    <reaction evidence="1">
        <text>ATP + protein L-histidine = ADP + protein N-phospho-L-histidine.</text>
        <dbReference type="EC" id="2.7.13.3"/>
    </reaction>
</comment>
<dbReference type="InterPro" id="IPR035965">
    <property type="entry name" value="PAS-like_dom_sf"/>
</dbReference>
<keyword evidence="8" id="KW-0472">Membrane</keyword>
<keyword evidence="8" id="KW-0812">Transmembrane</keyword>
<dbReference type="GO" id="GO:0000156">
    <property type="term" value="F:phosphorelay response regulator activity"/>
    <property type="evidence" value="ECO:0007669"/>
    <property type="project" value="TreeGrafter"/>
</dbReference>
<keyword evidence="7" id="KW-0902">Two-component regulatory system</keyword>
<keyword evidence="5 10" id="KW-0418">Kinase</keyword>
<dbReference type="Proteomes" id="UP001199260">
    <property type="component" value="Unassembled WGS sequence"/>
</dbReference>
<dbReference type="EMBL" id="JAJNCT010000028">
    <property type="protein sequence ID" value="MCD2167353.1"/>
    <property type="molecule type" value="Genomic_DNA"/>
</dbReference>
<dbReference type="PROSITE" id="PS50109">
    <property type="entry name" value="HIS_KIN"/>
    <property type="match status" value="1"/>
</dbReference>
<dbReference type="InterPro" id="IPR003594">
    <property type="entry name" value="HATPase_dom"/>
</dbReference>
<dbReference type="InterPro" id="IPR050351">
    <property type="entry name" value="BphY/WalK/GraS-like"/>
</dbReference>
<dbReference type="InterPro" id="IPR036890">
    <property type="entry name" value="HATPase_C_sf"/>
</dbReference>
<dbReference type="SMART" id="SM00388">
    <property type="entry name" value="HisKA"/>
    <property type="match status" value="1"/>
</dbReference>
<evidence type="ECO:0000256" key="2">
    <source>
        <dbReference type="ARBA" id="ARBA00012438"/>
    </source>
</evidence>
<keyword evidence="6" id="KW-0067">ATP-binding</keyword>
<dbReference type="GO" id="GO:0007234">
    <property type="term" value="P:osmosensory signaling via phosphorelay pathway"/>
    <property type="evidence" value="ECO:0007669"/>
    <property type="project" value="TreeGrafter"/>
</dbReference>
<gene>
    <name evidence="10" type="ORF">LPW39_19720</name>
</gene>
<protein>
    <recommendedName>
        <fullName evidence="2">histidine kinase</fullName>
        <ecNumber evidence="2">2.7.13.3</ecNumber>
    </recommendedName>
</protein>
<evidence type="ECO:0000256" key="5">
    <source>
        <dbReference type="ARBA" id="ARBA00022777"/>
    </source>
</evidence>
<organism evidence="10 11">
    <name type="scientific">Comamonas koreensis</name>
    <dbReference type="NCBI Taxonomy" id="160825"/>
    <lineage>
        <taxon>Bacteria</taxon>
        <taxon>Pseudomonadati</taxon>
        <taxon>Pseudomonadota</taxon>
        <taxon>Betaproteobacteria</taxon>
        <taxon>Burkholderiales</taxon>
        <taxon>Comamonadaceae</taxon>
        <taxon>Comamonas</taxon>
    </lineage>
</organism>
<keyword evidence="11" id="KW-1185">Reference proteome</keyword>
<dbReference type="InterPro" id="IPR005467">
    <property type="entry name" value="His_kinase_dom"/>
</dbReference>
<evidence type="ECO:0000256" key="1">
    <source>
        <dbReference type="ARBA" id="ARBA00000085"/>
    </source>
</evidence>
<dbReference type="Gene3D" id="1.10.287.130">
    <property type="match status" value="1"/>
</dbReference>
<dbReference type="SUPFAM" id="SSF55874">
    <property type="entry name" value="ATPase domain of HSP90 chaperone/DNA topoisomerase II/histidine kinase"/>
    <property type="match status" value="1"/>
</dbReference>
<dbReference type="SMART" id="SM00387">
    <property type="entry name" value="HATPase_c"/>
    <property type="match status" value="1"/>
</dbReference>
<evidence type="ECO:0000256" key="3">
    <source>
        <dbReference type="ARBA" id="ARBA00022679"/>
    </source>
</evidence>
<reference evidence="10 11" key="1">
    <citation type="submission" date="2021-11" db="EMBL/GenBank/DDBJ databases">
        <title>Genome sequence.</title>
        <authorList>
            <person name="Sun Q."/>
        </authorList>
    </citation>
    <scope>NUCLEOTIDE SEQUENCE [LARGE SCALE GENOMIC DNA]</scope>
    <source>
        <strain evidence="10 11">KCTC 12005</strain>
    </source>
</reference>
<keyword evidence="8" id="KW-1133">Transmembrane helix</keyword>
<dbReference type="CDD" id="cd00082">
    <property type="entry name" value="HisKA"/>
    <property type="match status" value="1"/>
</dbReference>
<keyword evidence="3" id="KW-0808">Transferase</keyword>
<evidence type="ECO:0000313" key="10">
    <source>
        <dbReference type="EMBL" id="MCD2167353.1"/>
    </source>
</evidence>
<dbReference type="PANTHER" id="PTHR42878">
    <property type="entry name" value="TWO-COMPONENT HISTIDINE KINASE"/>
    <property type="match status" value="1"/>
</dbReference>
<dbReference type="GO" id="GO:0005524">
    <property type="term" value="F:ATP binding"/>
    <property type="evidence" value="ECO:0007669"/>
    <property type="project" value="UniProtKB-KW"/>
</dbReference>
<dbReference type="InterPro" id="IPR036097">
    <property type="entry name" value="HisK_dim/P_sf"/>
</dbReference>
<feature type="transmembrane region" description="Helical" evidence="8">
    <location>
        <begin position="158"/>
        <end position="178"/>
    </location>
</feature>
<sequence>MGIATMAALELMETPFKRLWRGYLVARVFVALLLALGVMAITPAQSGQLLSQLALLGAYGISAMLYAALSHKPPPQRRVYAWLPTVGMDLLLISLLEVTKTGSYTLTPMFGLAVLFAGTLGGWLVTLGSCAYITIFLIVESLSFRFSLLDPDATQSTVQAGLAGAAYFLVGILVRLLASRVERETLHGLRNAAAANQQEQINALILQNLPDGVMVADQALQVRIANPAAMDLLGHPHLPLELAQLPAWRGVVEQVTRTFAEQKPISQDLALTAPQMAPIGLHVRTWLTHPLPTFGTIGSHDNDPLCLVFLHDLREIEARLRTEKMAAMGRMSAAVAHEIRNPLTAITQANALLDEELTDPGQKRLTYMVEQNAQRLGRIAEDILDIARVHNQIQPGDGDSIALNDTVLQICHDWMAMAPAAHTVALSLKADDSLVAFDTGHLRQLLYNLLNNGQRYRRDCADSLRVSTHSSLTGTTTLLVWSDGAPIEPTIEKHLFEPFFSSESRSSGLGLYICRELCTRHGAMIRYERQSTELPVPTQGNAFIVQFRRAASPAHPQQTDLIHQA</sequence>
<evidence type="ECO:0000256" key="7">
    <source>
        <dbReference type="ARBA" id="ARBA00023012"/>
    </source>
</evidence>
<evidence type="ECO:0000256" key="4">
    <source>
        <dbReference type="ARBA" id="ARBA00022741"/>
    </source>
</evidence>
<evidence type="ECO:0000256" key="6">
    <source>
        <dbReference type="ARBA" id="ARBA00022840"/>
    </source>
</evidence>
<feature type="domain" description="Histidine kinase" evidence="9">
    <location>
        <begin position="334"/>
        <end position="551"/>
    </location>
</feature>
<dbReference type="Gene3D" id="3.30.565.10">
    <property type="entry name" value="Histidine kinase-like ATPase, C-terminal domain"/>
    <property type="match status" value="1"/>
</dbReference>
<proteinExistence type="predicted"/>
<evidence type="ECO:0000256" key="8">
    <source>
        <dbReference type="SAM" id="Phobius"/>
    </source>
</evidence>
<keyword evidence="4" id="KW-0547">Nucleotide-binding</keyword>
<dbReference type="GO" id="GO:0000155">
    <property type="term" value="F:phosphorelay sensor kinase activity"/>
    <property type="evidence" value="ECO:0007669"/>
    <property type="project" value="InterPro"/>
</dbReference>
<feature type="transmembrane region" description="Helical" evidence="8">
    <location>
        <begin position="49"/>
        <end position="67"/>
    </location>
</feature>
<comment type="caution">
    <text evidence="10">The sequence shown here is derived from an EMBL/GenBank/DDBJ whole genome shotgun (WGS) entry which is preliminary data.</text>
</comment>
<name>A0AAW4Y256_9BURK</name>
<dbReference type="InterPro" id="IPR003661">
    <property type="entry name" value="HisK_dim/P_dom"/>
</dbReference>
<accession>A0AAW4Y256</accession>
<feature type="transmembrane region" description="Helical" evidence="8">
    <location>
        <begin position="110"/>
        <end position="138"/>
    </location>
</feature>
<dbReference type="SUPFAM" id="SSF55785">
    <property type="entry name" value="PYP-like sensor domain (PAS domain)"/>
    <property type="match status" value="1"/>
</dbReference>
<dbReference type="PANTHER" id="PTHR42878:SF7">
    <property type="entry name" value="SENSOR HISTIDINE KINASE GLRK"/>
    <property type="match status" value="1"/>
</dbReference>
<feature type="transmembrane region" description="Helical" evidence="8">
    <location>
        <begin position="20"/>
        <end position="42"/>
    </location>
</feature>
<dbReference type="GO" id="GO:0030295">
    <property type="term" value="F:protein kinase activator activity"/>
    <property type="evidence" value="ECO:0007669"/>
    <property type="project" value="TreeGrafter"/>
</dbReference>
<dbReference type="Pfam" id="PF02518">
    <property type="entry name" value="HATPase_c"/>
    <property type="match status" value="1"/>
</dbReference>
<dbReference type="Gene3D" id="3.30.450.20">
    <property type="entry name" value="PAS domain"/>
    <property type="match status" value="1"/>
</dbReference>
<dbReference type="EC" id="2.7.13.3" evidence="2"/>
<dbReference type="RefSeq" id="WP_230779017.1">
    <property type="nucleotide sequence ID" value="NZ_JAJNCT010000028.1"/>
</dbReference>
<evidence type="ECO:0000259" key="9">
    <source>
        <dbReference type="PROSITE" id="PS50109"/>
    </source>
</evidence>
<evidence type="ECO:0000313" key="11">
    <source>
        <dbReference type="Proteomes" id="UP001199260"/>
    </source>
</evidence>
<dbReference type="SUPFAM" id="SSF47384">
    <property type="entry name" value="Homodimeric domain of signal transducing histidine kinase"/>
    <property type="match status" value="1"/>
</dbReference>
<dbReference type="Pfam" id="PF00512">
    <property type="entry name" value="HisKA"/>
    <property type="match status" value="1"/>
</dbReference>
<dbReference type="AlphaFoldDB" id="A0AAW4Y256"/>